<dbReference type="Proteomes" id="UP000652013">
    <property type="component" value="Unassembled WGS sequence"/>
</dbReference>
<sequence length="225" mass="25035">MDTGARGELLDRLADAAGAVAAAHPVRVAVDGAPAAGKTTLADELAAVLRARGREVVRASIDGFLRPRAERYRRGPYSPEGCYEDSFDLGALHRYLLGPLSPGGDRRYRDACYDRATDAVVSPPARTAGAGAVLVFDGVFLLRPELDDRWDLRIHVAASFERTLDRARTRDLDRLGSTAEVERFFRERYQPSQRRYAAECRPAGRADVVVHNDEPARPRWHVRRR</sequence>
<dbReference type="Gene3D" id="3.40.50.300">
    <property type="entry name" value="P-loop containing nucleotide triphosphate hydrolases"/>
    <property type="match status" value="1"/>
</dbReference>
<accession>A0A8J3Y5Y4</accession>
<keyword evidence="2" id="KW-1185">Reference proteome</keyword>
<dbReference type="RefSeq" id="WP_203937298.1">
    <property type="nucleotide sequence ID" value="NZ_BAAAGJ010000005.1"/>
</dbReference>
<evidence type="ECO:0000313" key="1">
    <source>
        <dbReference type="EMBL" id="GIJ01973.1"/>
    </source>
</evidence>
<organism evidence="1 2">
    <name type="scientific">Spirilliplanes yamanashiensis</name>
    <dbReference type="NCBI Taxonomy" id="42233"/>
    <lineage>
        <taxon>Bacteria</taxon>
        <taxon>Bacillati</taxon>
        <taxon>Actinomycetota</taxon>
        <taxon>Actinomycetes</taxon>
        <taxon>Micromonosporales</taxon>
        <taxon>Micromonosporaceae</taxon>
        <taxon>Spirilliplanes</taxon>
    </lineage>
</organism>
<dbReference type="EMBL" id="BOOY01000007">
    <property type="protein sequence ID" value="GIJ01973.1"/>
    <property type="molecule type" value="Genomic_DNA"/>
</dbReference>
<reference evidence="1" key="1">
    <citation type="submission" date="2021-01" db="EMBL/GenBank/DDBJ databases">
        <title>Whole genome shotgun sequence of Spirilliplanes yamanashiensis NBRC 15828.</title>
        <authorList>
            <person name="Komaki H."/>
            <person name="Tamura T."/>
        </authorList>
    </citation>
    <scope>NUCLEOTIDE SEQUENCE</scope>
    <source>
        <strain evidence="1">NBRC 15828</strain>
    </source>
</reference>
<dbReference type="PANTHER" id="PTHR10285">
    <property type="entry name" value="URIDINE KINASE"/>
    <property type="match status" value="1"/>
</dbReference>
<dbReference type="SUPFAM" id="SSF52540">
    <property type="entry name" value="P-loop containing nucleoside triphosphate hydrolases"/>
    <property type="match status" value="1"/>
</dbReference>
<protein>
    <recommendedName>
        <fullName evidence="3">Uridine kinase</fullName>
    </recommendedName>
</protein>
<name>A0A8J3Y5Y4_9ACTN</name>
<proteinExistence type="predicted"/>
<dbReference type="AlphaFoldDB" id="A0A8J3Y5Y4"/>
<evidence type="ECO:0000313" key="2">
    <source>
        <dbReference type="Proteomes" id="UP000652013"/>
    </source>
</evidence>
<evidence type="ECO:0008006" key="3">
    <source>
        <dbReference type="Google" id="ProtNLM"/>
    </source>
</evidence>
<comment type="caution">
    <text evidence="1">The sequence shown here is derived from an EMBL/GenBank/DDBJ whole genome shotgun (WGS) entry which is preliminary data.</text>
</comment>
<dbReference type="InterPro" id="IPR027417">
    <property type="entry name" value="P-loop_NTPase"/>
</dbReference>
<gene>
    <name evidence="1" type="ORF">Sya03_13250</name>
</gene>